<dbReference type="EMBL" id="VSSQ01000679">
    <property type="protein sequence ID" value="MPL99641.1"/>
    <property type="molecule type" value="Genomic_DNA"/>
</dbReference>
<organism evidence="3">
    <name type="scientific">bioreactor metagenome</name>
    <dbReference type="NCBI Taxonomy" id="1076179"/>
    <lineage>
        <taxon>unclassified sequences</taxon>
        <taxon>metagenomes</taxon>
        <taxon>ecological metagenomes</taxon>
    </lineage>
</organism>
<dbReference type="AlphaFoldDB" id="A0A644W7C5"/>
<dbReference type="InterPro" id="IPR001653">
    <property type="entry name" value="DAP_epimerase_DapF"/>
</dbReference>
<dbReference type="Gene3D" id="3.10.310.10">
    <property type="entry name" value="Diaminopimelate Epimerase, Chain A, domain 1"/>
    <property type="match status" value="2"/>
</dbReference>
<protein>
    <submittedName>
        <fullName evidence="3">Diaminopimelate epimerase</fullName>
        <ecNumber evidence="3">5.1.1.7</ecNumber>
    </submittedName>
</protein>
<accession>A0A644W7C5</accession>
<dbReference type="PANTHER" id="PTHR31689:SF0">
    <property type="entry name" value="DIAMINOPIMELATE EPIMERASE"/>
    <property type="match status" value="1"/>
</dbReference>
<keyword evidence="2 3" id="KW-0413">Isomerase</keyword>
<evidence type="ECO:0000313" key="3">
    <source>
        <dbReference type="EMBL" id="MPL99641.1"/>
    </source>
</evidence>
<dbReference type="GO" id="GO:0005829">
    <property type="term" value="C:cytosol"/>
    <property type="evidence" value="ECO:0007669"/>
    <property type="project" value="TreeGrafter"/>
</dbReference>
<sequence>MMRITAYKYQATGNDFVILDNREGQLELTESQIKHLCDRRFGVGADGLMLLNRSKKYSFSMVYYNADGREGTMCGNGGRSLVAFAAHKGIKDFTFEAVDGIHEAEIIKYSPSTCIVKLGISDVTSVKDYSPKSYMLNTGSPHLVIFVENVSDYDVREQGKLWRHHPHFPGGTNVNFVQGSWGRFNIPKFDEEQEQRISVRTYERGVEDETLSCGTGVTASAIAHHKLLTRNKFSYSKVDIKIPQTVKNIIETKGGELTVEFTYTGEDNYTDIKLTGPATYVFSCVIEC</sequence>
<dbReference type="SUPFAM" id="SSF54506">
    <property type="entry name" value="Diaminopimelate epimerase-like"/>
    <property type="match status" value="2"/>
</dbReference>
<proteinExistence type="inferred from homology"/>
<dbReference type="EC" id="5.1.1.7" evidence="3"/>
<comment type="similarity">
    <text evidence="1">Belongs to the diaminopimelate epimerase family.</text>
</comment>
<evidence type="ECO:0000256" key="1">
    <source>
        <dbReference type="ARBA" id="ARBA00010219"/>
    </source>
</evidence>
<dbReference type="GO" id="GO:0009089">
    <property type="term" value="P:lysine biosynthetic process via diaminopimelate"/>
    <property type="evidence" value="ECO:0007669"/>
    <property type="project" value="InterPro"/>
</dbReference>
<evidence type="ECO:0000256" key="2">
    <source>
        <dbReference type="ARBA" id="ARBA00023235"/>
    </source>
</evidence>
<dbReference type="NCBIfam" id="TIGR00652">
    <property type="entry name" value="DapF"/>
    <property type="match status" value="1"/>
</dbReference>
<dbReference type="Pfam" id="PF01678">
    <property type="entry name" value="DAP_epimerase"/>
    <property type="match status" value="2"/>
</dbReference>
<dbReference type="GO" id="GO:0008837">
    <property type="term" value="F:diaminopimelate epimerase activity"/>
    <property type="evidence" value="ECO:0007669"/>
    <property type="project" value="UniProtKB-EC"/>
</dbReference>
<reference evidence="3" key="1">
    <citation type="submission" date="2019-08" db="EMBL/GenBank/DDBJ databases">
        <authorList>
            <person name="Kucharzyk K."/>
            <person name="Murdoch R.W."/>
            <person name="Higgins S."/>
            <person name="Loffler F."/>
        </authorList>
    </citation>
    <scope>NUCLEOTIDE SEQUENCE</scope>
</reference>
<comment type="caution">
    <text evidence="3">The sequence shown here is derived from an EMBL/GenBank/DDBJ whole genome shotgun (WGS) entry which is preliminary data.</text>
</comment>
<gene>
    <name evidence="3" type="primary">dapF_16</name>
    <name evidence="3" type="ORF">SDC9_45859</name>
</gene>
<dbReference type="HAMAP" id="MF_00197">
    <property type="entry name" value="DAP_epimerase"/>
    <property type="match status" value="1"/>
</dbReference>
<name>A0A644W7C5_9ZZZZ</name>
<dbReference type="PANTHER" id="PTHR31689">
    <property type="entry name" value="DIAMINOPIMELATE EPIMERASE, CHLOROPLASTIC"/>
    <property type="match status" value="1"/>
</dbReference>